<gene>
    <name evidence="9" type="ORF">LH29_15585</name>
</gene>
<feature type="domain" description="RagB/SusD" evidence="7">
    <location>
        <begin position="360"/>
        <end position="503"/>
    </location>
</feature>
<keyword evidence="4" id="KW-0472">Membrane</keyword>
<proteinExistence type="inferred from homology"/>
<evidence type="ECO:0000256" key="5">
    <source>
        <dbReference type="ARBA" id="ARBA00023237"/>
    </source>
</evidence>
<organism evidence="9 10">
    <name type="scientific">Draconibacterium sediminis</name>
    <dbReference type="NCBI Taxonomy" id="1544798"/>
    <lineage>
        <taxon>Bacteria</taxon>
        <taxon>Pseudomonadati</taxon>
        <taxon>Bacteroidota</taxon>
        <taxon>Bacteroidia</taxon>
        <taxon>Marinilabiliales</taxon>
        <taxon>Prolixibacteraceae</taxon>
        <taxon>Draconibacterium</taxon>
    </lineage>
</organism>
<dbReference type="AlphaFoldDB" id="A0A0D8JAN3"/>
<dbReference type="GO" id="GO:0009279">
    <property type="term" value="C:cell outer membrane"/>
    <property type="evidence" value="ECO:0007669"/>
    <property type="project" value="UniProtKB-SubCell"/>
</dbReference>
<dbReference type="InterPro" id="IPR033985">
    <property type="entry name" value="SusD-like_N"/>
</dbReference>
<dbReference type="InterPro" id="IPR012944">
    <property type="entry name" value="SusD_RagB_dom"/>
</dbReference>
<dbReference type="PATRIC" id="fig|1544798.3.peg.3284"/>
<evidence type="ECO:0000313" key="10">
    <source>
        <dbReference type="Proteomes" id="UP000032544"/>
    </source>
</evidence>
<evidence type="ECO:0000259" key="8">
    <source>
        <dbReference type="Pfam" id="PF14322"/>
    </source>
</evidence>
<evidence type="ECO:0000256" key="3">
    <source>
        <dbReference type="ARBA" id="ARBA00022729"/>
    </source>
</evidence>
<keyword evidence="10" id="KW-1185">Reference proteome</keyword>
<reference evidence="9 10" key="1">
    <citation type="submission" date="2014-09" db="EMBL/GenBank/DDBJ databases">
        <title>Draft Genome Sequence of Draconibacterium sp. JN14CK-3.</title>
        <authorList>
            <person name="Dong C."/>
            <person name="Lai Q."/>
            <person name="Shao Z."/>
        </authorList>
    </citation>
    <scope>NUCLEOTIDE SEQUENCE [LARGE SCALE GENOMIC DNA]</scope>
    <source>
        <strain evidence="9 10">JN14CK-3</strain>
    </source>
</reference>
<dbReference type="RefSeq" id="WP_045031244.1">
    <property type="nucleotide sequence ID" value="NZ_JRHC01000004.1"/>
</dbReference>
<evidence type="ECO:0000256" key="1">
    <source>
        <dbReference type="ARBA" id="ARBA00004442"/>
    </source>
</evidence>
<feature type="chain" id="PRO_5002331134" description="Carbohydrate-binding protein SusD" evidence="6">
    <location>
        <begin position="19"/>
        <end position="504"/>
    </location>
</feature>
<sequence>MKKIICILLILIPATLFNSCSDFLEENPVDRYVVSNVYTDESGAVASVTSIYNGLYSLYERLMFLVFDLPVDDEKNGRGMPNQYLQNLEYMRYTPNNTFVRNFWRDSYAGIFRANNALEQVPNIEMDETLKTRLINEAKFLRALYYFNLVRAFGDVPLPLSTSVDETVTARMPLADVYAQIISDLNDAKALPKSYSGSDVGRATSGAASVLLGYVYVTMKNWNAAVTELGAVVNNEGSYGYGLWDDVKDNYRVATENGKECVFSVQFDSPPSNGNGDMQLSGPKYALQATYKTQQIPGRNQMNEADIPIEELYAQYSDKDQRKFVFFSKEFTSPIDPTIYYVDLPIFTKAWDENEFNAPNSAVNMFVLRYVDALLLYAEALNESGDPDAAYTHLQRVRSRAYQDDLEGILTGDKTKENLTEWIRRERWMELVHEGKRWFDLVRWDILKERMFEHAENESQFTNSFEAAQKLQIKDNFKDAMNLMPIPQTELDANPLLVQNPGWE</sequence>
<evidence type="ECO:0000256" key="6">
    <source>
        <dbReference type="SAM" id="SignalP"/>
    </source>
</evidence>
<evidence type="ECO:0000256" key="4">
    <source>
        <dbReference type="ARBA" id="ARBA00023136"/>
    </source>
</evidence>
<comment type="similarity">
    <text evidence="2">Belongs to the SusD family.</text>
</comment>
<comment type="caution">
    <text evidence="9">The sequence shown here is derived from an EMBL/GenBank/DDBJ whole genome shotgun (WGS) entry which is preliminary data.</text>
</comment>
<feature type="signal peptide" evidence="6">
    <location>
        <begin position="1"/>
        <end position="18"/>
    </location>
</feature>
<dbReference type="Proteomes" id="UP000032544">
    <property type="component" value="Unassembled WGS sequence"/>
</dbReference>
<evidence type="ECO:0000256" key="2">
    <source>
        <dbReference type="ARBA" id="ARBA00006275"/>
    </source>
</evidence>
<dbReference type="CDD" id="cd08977">
    <property type="entry name" value="SusD"/>
    <property type="match status" value="1"/>
</dbReference>
<keyword evidence="3 6" id="KW-0732">Signal</keyword>
<keyword evidence="5" id="KW-0998">Cell outer membrane</keyword>
<evidence type="ECO:0008006" key="11">
    <source>
        <dbReference type="Google" id="ProtNLM"/>
    </source>
</evidence>
<dbReference type="SUPFAM" id="SSF48452">
    <property type="entry name" value="TPR-like"/>
    <property type="match status" value="1"/>
</dbReference>
<accession>A0A0D8JAN3</accession>
<name>A0A0D8JAN3_9BACT</name>
<dbReference type="Gene3D" id="1.25.40.390">
    <property type="match status" value="1"/>
</dbReference>
<evidence type="ECO:0000259" key="7">
    <source>
        <dbReference type="Pfam" id="PF07980"/>
    </source>
</evidence>
<evidence type="ECO:0000313" key="9">
    <source>
        <dbReference type="EMBL" id="KJF42843.1"/>
    </source>
</evidence>
<dbReference type="Pfam" id="PF14322">
    <property type="entry name" value="SusD-like_3"/>
    <property type="match status" value="1"/>
</dbReference>
<feature type="domain" description="SusD-like N-terminal" evidence="8">
    <location>
        <begin position="45"/>
        <end position="216"/>
    </location>
</feature>
<comment type="subcellular location">
    <subcellularLocation>
        <location evidence="1">Cell outer membrane</location>
    </subcellularLocation>
</comment>
<dbReference type="OrthoDB" id="617686at2"/>
<dbReference type="STRING" id="1544798.LH29_15585"/>
<dbReference type="InterPro" id="IPR011990">
    <property type="entry name" value="TPR-like_helical_dom_sf"/>
</dbReference>
<dbReference type="EMBL" id="JRHC01000004">
    <property type="protein sequence ID" value="KJF42843.1"/>
    <property type="molecule type" value="Genomic_DNA"/>
</dbReference>
<dbReference type="Pfam" id="PF07980">
    <property type="entry name" value="SusD_RagB"/>
    <property type="match status" value="1"/>
</dbReference>
<protein>
    <recommendedName>
        <fullName evidence="11">Carbohydrate-binding protein SusD</fullName>
    </recommendedName>
</protein>